<dbReference type="OrthoDB" id="7923847at2759"/>
<dbReference type="Gene3D" id="2.120.10.80">
    <property type="entry name" value="Kelch-type beta propeller"/>
    <property type="match status" value="1"/>
</dbReference>
<dbReference type="SMART" id="SM00612">
    <property type="entry name" value="Kelch"/>
    <property type="match status" value="3"/>
</dbReference>
<organism evidence="3">
    <name type="scientific">Bactrocera latifrons</name>
    <name type="common">Malaysian fruit fly</name>
    <name type="synonym">Chaetodacus latifrons</name>
    <dbReference type="NCBI Taxonomy" id="174628"/>
    <lineage>
        <taxon>Eukaryota</taxon>
        <taxon>Metazoa</taxon>
        <taxon>Ecdysozoa</taxon>
        <taxon>Arthropoda</taxon>
        <taxon>Hexapoda</taxon>
        <taxon>Insecta</taxon>
        <taxon>Pterygota</taxon>
        <taxon>Neoptera</taxon>
        <taxon>Endopterygota</taxon>
        <taxon>Diptera</taxon>
        <taxon>Brachycera</taxon>
        <taxon>Muscomorpha</taxon>
        <taxon>Tephritoidea</taxon>
        <taxon>Tephritidae</taxon>
        <taxon>Bactrocera</taxon>
        <taxon>Bactrocera</taxon>
    </lineage>
</organism>
<dbReference type="InterPro" id="IPR006652">
    <property type="entry name" value="Kelch_1"/>
</dbReference>
<feature type="non-terminal residue" evidence="3">
    <location>
        <position position="1"/>
    </location>
</feature>
<sequence>HTMGSSCSRDILATDKQDAKHSWDAGNDTVDTPNNNNTSLLAVKFVNGEKIVIFKYVGERDEWPICHEVPVDGIFRTFIVQQYMLFIDWTNAKRICCYDITTRAIRTLEPIKNEVYMHYFAAEFEGNLYLFADIMDKRKVNVWDPVMDSWSQAPKLNVAREHAAAVSHRGYLYVAGGRKDYLFNSELRSVERYDPRRRRWQRCADLLQARCAAGLVSAGTFLYIVGGECSEIPTNMVECYDAQINKWTQLLCMQVPKHYPACAFYNNSLLACGGPTLDQDCRIVEEFNAAQNKWLRKNSMPSQGPYSYVIVTPTWLRQLESTN</sequence>
<name>A0A0K8TYW9_BACLA</name>
<dbReference type="InterPro" id="IPR015915">
    <property type="entry name" value="Kelch-typ_b-propeller"/>
</dbReference>
<accession>A0A0K8TYW9</accession>
<protein>
    <submittedName>
        <fullName evidence="3">Kelch-like protein 20</fullName>
    </submittedName>
</protein>
<dbReference type="SUPFAM" id="SSF117281">
    <property type="entry name" value="Kelch motif"/>
    <property type="match status" value="1"/>
</dbReference>
<reference evidence="3" key="1">
    <citation type="submission" date="2015-06" db="EMBL/GenBank/DDBJ databases">
        <authorList>
            <person name="Hoefler B.C."/>
            <person name="Straight P.D."/>
        </authorList>
    </citation>
    <scope>NUCLEOTIDE SEQUENCE</scope>
</reference>
<keyword evidence="1" id="KW-0880">Kelch repeat</keyword>
<keyword evidence="2" id="KW-0677">Repeat</keyword>
<dbReference type="AlphaFoldDB" id="A0A0K8TYW9"/>
<gene>
    <name evidence="3" type="primary">KLHL20_1</name>
    <name evidence="3" type="ORF">c0_g6_i1</name>
</gene>
<proteinExistence type="predicted"/>
<evidence type="ECO:0000256" key="1">
    <source>
        <dbReference type="ARBA" id="ARBA00022441"/>
    </source>
</evidence>
<dbReference type="Pfam" id="PF01344">
    <property type="entry name" value="Kelch_1"/>
    <property type="match status" value="2"/>
</dbReference>
<dbReference type="PANTHER" id="PTHR45632:SF3">
    <property type="entry name" value="KELCH-LIKE PROTEIN 32"/>
    <property type="match status" value="1"/>
</dbReference>
<evidence type="ECO:0000256" key="2">
    <source>
        <dbReference type="ARBA" id="ARBA00022737"/>
    </source>
</evidence>
<dbReference type="PANTHER" id="PTHR45632">
    <property type="entry name" value="LD33804P"/>
    <property type="match status" value="1"/>
</dbReference>
<evidence type="ECO:0000313" key="3">
    <source>
        <dbReference type="EMBL" id="JAI19473.1"/>
    </source>
</evidence>
<dbReference type="EMBL" id="GDHF01032841">
    <property type="protein sequence ID" value="JAI19473.1"/>
    <property type="molecule type" value="Transcribed_RNA"/>
</dbReference>